<sequence>MSRPTVPLFAVIVLVILGTISLSAVLGILYFLSSPGAAKKANFAIANTVNKQTEPILHAFYLRSLKDPDKDSDGLEDKIAEKFIYKTRSRTYDSKQKGVSDGQYIYDIYKEAIKNNDDVTLGKFRMRTESKKGEDASLEDVFKRRGLEIYNIYIGSSLELREPLAQAQKYRADGRIKESIALLNSILVEHPDEPLVRYSIGRAYHGLKDYHKALSIYTDLVDNPAVKSPLLYADIAATNYGLGKEDLYVEYLDRSIKEFPEELEQYLTLASYFEQKNLLDKAIEVLNKGLGVEPRYAAFYNLLAIIAGKRNDVKTEFSLYQRAVAHDFRYTSGHHNLSIIYEEDFRDFENALVEERIASELAPDNLRYKAQLVYLYSKIGNAKKSSELEVELLKHTALDAESYNALGLKYFNKQNYEQAEKYFLKAAEMSPEMKNAQNNLGNVYASQYRFALAEPHYRKALEIDPLYVNAYHNLGSLFMNRGMLNNYEEKDLLEAKKWFEKALSMNEKRYDSYQSLGRIYLKLGPNNPEYILLAEKNLLRSIELNSRDGLSYGELGYVYYNRKEYVKAKENWIRAKSLGIESVDIDKRLMEIQ</sequence>
<protein>
    <submittedName>
        <fullName evidence="3">SLEI family protein</fullName>
    </submittedName>
</protein>
<evidence type="ECO:0000313" key="3">
    <source>
        <dbReference type="EMBL" id="KKQ91170.1"/>
    </source>
</evidence>
<accession>A0A0G0LT65</accession>
<reference evidence="3 4" key="1">
    <citation type="journal article" date="2015" name="Nature">
        <title>rRNA introns, odd ribosomes, and small enigmatic genomes across a large radiation of phyla.</title>
        <authorList>
            <person name="Brown C.T."/>
            <person name="Hug L.A."/>
            <person name="Thomas B.C."/>
            <person name="Sharon I."/>
            <person name="Castelle C.J."/>
            <person name="Singh A."/>
            <person name="Wilkins M.J."/>
            <person name="Williams K.H."/>
            <person name="Banfield J.F."/>
        </authorList>
    </citation>
    <scope>NUCLEOTIDE SEQUENCE [LARGE SCALE GENOMIC DNA]</scope>
</reference>
<dbReference type="InterPro" id="IPR006597">
    <property type="entry name" value="Sel1-like"/>
</dbReference>
<dbReference type="SUPFAM" id="SSF48452">
    <property type="entry name" value="TPR-like"/>
    <property type="match status" value="2"/>
</dbReference>
<feature type="repeat" description="TPR" evidence="1">
    <location>
        <begin position="400"/>
        <end position="433"/>
    </location>
</feature>
<dbReference type="PANTHER" id="PTHR12558:SF13">
    <property type="entry name" value="CELL DIVISION CYCLE PROTEIN 27 HOMOLOG"/>
    <property type="match status" value="1"/>
</dbReference>
<dbReference type="Proteomes" id="UP000034774">
    <property type="component" value="Unassembled WGS sequence"/>
</dbReference>
<dbReference type="AlphaFoldDB" id="A0A0G0LT65"/>
<dbReference type="Pfam" id="PF13432">
    <property type="entry name" value="TPR_16"/>
    <property type="match status" value="2"/>
</dbReference>
<comment type="caution">
    <text evidence="3">The sequence shown here is derived from an EMBL/GenBank/DDBJ whole genome shotgun (WGS) entry which is preliminary data.</text>
</comment>
<keyword evidence="2" id="KW-0812">Transmembrane</keyword>
<evidence type="ECO:0000256" key="2">
    <source>
        <dbReference type="SAM" id="Phobius"/>
    </source>
</evidence>
<organism evidence="3 4">
    <name type="scientific">Candidatus Woesebacteria bacterium GW2011_GWB1_39_10</name>
    <dbReference type="NCBI Taxonomy" id="1618572"/>
    <lineage>
        <taxon>Bacteria</taxon>
        <taxon>Candidatus Woeseibacteriota</taxon>
    </lineage>
</organism>
<feature type="transmembrane region" description="Helical" evidence="2">
    <location>
        <begin position="6"/>
        <end position="32"/>
    </location>
</feature>
<dbReference type="PROSITE" id="PS50005">
    <property type="entry name" value="TPR"/>
    <property type="match status" value="2"/>
</dbReference>
<evidence type="ECO:0000256" key="1">
    <source>
        <dbReference type="PROSITE-ProRule" id="PRU00339"/>
    </source>
</evidence>
<dbReference type="InterPro" id="IPR011990">
    <property type="entry name" value="TPR-like_helical_dom_sf"/>
</dbReference>
<name>A0A0G0LT65_9BACT</name>
<keyword evidence="2" id="KW-1133">Transmembrane helix</keyword>
<dbReference type="Gene3D" id="1.25.40.10">
    <property type="entry name" value="Tetratricopeptide repeat domain"/>
    <property type="match status" value="4"/>
</dbReference>
<dbReference type="InterPro" id="IPR019734">
    <property type="entry name" value="TPR_rpt"/>
</dbReference>
<keyword evidence="1" id="KW-0802">TPR repeat</keyword>
<keyword evidence="2" id="KW-0472">Membrane</keyword>
<dbReference type="EMBL" id="LBVU01000016">
    <property type="protein sequence ID" value="KKQ91170.1"/>
    <property type="molecule type" value="Genomic_DNA"/>
</dbReference>
<proteinExistence type="predicted"/>
<feature type="repeat" description="TPR" evidence="1">
    <location>
        <begin position="434"/>
        <end position="467"/>
    </location>
</feature>
<dbReference type="PANTHER" id="PTHR12558">
    <property type="entry name" value="CELL DIVISION CYCLE 16,23,27"/>
    <property type="match status" value="1"/>
</dbReference>
<dbReference type="SMART" id="SM00671">
    <property type="entry name" value="SEL1"/>
    <property type="match status" value="4"/>
</dbReference>
<gene>
    <name evidence="3" type="ORF">UT17_C0016G0004</name>
</gene>
<dbReference type="PROSITE" id="PS50293">
    <property type="entry name" value="TPR_REGION"/>
    <property type="match status" value="1"/>
</dbReference>
<dbReference type="STRING" id="1618572.UT17_C0016G0004"/>
<evidence type="ECO:0000313" key="4">
    <source>
        <dbReference type="Proteomes" id="UP000034774"/>
    </source>
</evidence>
<dbReference type="SMART" id="SM00028">
    <property type="entry name" value="TPR"/>
    <property type="match status" value="8"/>
</dbReference>